<evidence type="ECO:0000313" key="4">
    <source>
        <dbReference type="Proteomes" id="UP000676386"/>
    </source>
</evidence>
<proteinExistence type="predicted"/>
<dbReference type="SUPFAM" id="SSF63411">
    <property type="entry name" value="LuxS/MPP-like metallohydrolase"/>
    <property type="match status" value="2"/>
</dbReference>
<dbReference type="Proteomes" id="UP000676386">
    <property type="component" value="Unassembled WGS sequence"/>
</dbReference>
<sequence length="475" mass="51719">MVAFLPEAVVAQRVKAGNAIDRTRPPKPGPAPVIEIGDPVIYTLQNGIKVLVVENHKAPKITATYFIDRGPVLEGEKAGVTALMGSMLSEGTTKHSKDEFYAAADQISSEISFSETGGSAVAISRFFDQSFALLAEGLQQPSFLEAAFAKLKSQMITGLKSNEKNVKVVADLVQQAILYGKNTAMGEFPTAQSLGGLNLNDVNEMYRQGITPSRGYLTFVGDITPEKAKELAEKYFAEWKGVSITYPVIPPVDNPSATEIDLVDMPNAVQSEIAVANLISLKPGNPDYFPLLIANNILGGGAEARLFKNLREKHGFTYGAYSEIGAGRNQTSFKARAGVRNEKTDSAVTEILREIQLMRTEKISDEELKNAKALYNGNFALGTENPGTIARYTTDILINNLSKDYYCTYLQKVNAVTADDVLRVSGKYFNYNNMRIIVTGRAEDVLSGLRKLGYAVKQFDRFADPLPGSASVVKE</sequence>
<dbReference type="InterPro" id="IPR011765">
    <property type="entry name" value="Pept_M16_N"/>
</dbReference>
<comment type="caution">
    <text evidence="3">The sequence shown here is derived from an EMBL/GenBank/DDBJ whole genome shotgun (WGS) entry which is preliminary data.</text>
</comment>
<dbReference type="PANTHER" id="PTHR11851">
    <property type="entry name" value="METALLOPROTEASE"/>
    <property type="match status" value="1"/>
</dbReference>
<dbReference type="InterPro" id="IPR007863">
    <property type="entry name" value="Peptidase_M16_C"/>
</dbReference>
<gene>
    <name evidence="3" type="ORF">KE626_12735</name>
</gene>
<keyword evidence="4" id="KW-1185">Reference proteome</keyword>
<reference evidence="3 4" key="1">
    <citation type="submission" date="2021-04" db="EMBL/GenBank/DDBJ databases">
        <title>Chitinophaga sp. nov., isolated from the rhizosphere soil.</title>
        <authorList>
            <person name="He S."/>
        </authorList>
    </citation>
    <scope>NUCLEOTIDE SEQUENCE [LARGE SCALE GENOMIC DNA]</scope>
    <source>
        <strain evidence="3 4">2R12</strain>
    </source>
</reference>
<dbReference type="EMBL" id="JAGTXB010000005">
    <property type="protein sequence ID" value="MBS0028176.1"/>
    <property type="molecule type" value="Genomic_DNA"/>
</dbReference>
<evidence type="ECO:0000259" key="1">
    <source>
        <dbReference type="Pfam" id="PF00675"/>
    </source>
</evidence>
<name>A0ABS5IZG8_9BACT</name>
<dbReference type="Pfam" id="PF05193">
    <property type="entry name" value="Peptidase_M16_C"/>
    <property type="match status" value="1"/>
</dbReference>
<evidence type="ECO:0000259" key="2">
    <source>
        <dbReference type="Pfam" id="PF05193"/>
    </source>
</evidence>
<dbReference type="InterPro" id="IPR050361">
    <property type="entry name" value="MPP/UQCRC_Complex"/>
</dbReference>
<accession>A0ABS5IZG8</accession>
<evidence type="ECO:0000313" key="3">
    <source>
        <dbReference type="EMBL" id="MBS0028176.1"/>
    </source>
</evidence>
<dbReference type="InterPro" id="IPR011249">
    <property type="entry name" value="Metalloenz_LuxS/M16"/>
</dbReference>
<dbReference type="RefSeq" id="WP_211973285.1">
    <property type="nucleotide sequence ID" value="NZ_CBFHAM010000003.1"/>
</dbReference>
<feature type="domain" description="Peptidase M16 C-terminal" evidence="2">
    <location>
        <begin position="197"/>
        <end position="373"/>
    </location>
</feature>
<protein>
    <submittedName>
        <fullName evidence="3">Insulinase family protein</fullName>
    </submittedName>
</protein>
<organism evidence="3 4">
    <name type="scientific">Chitinophaga hostae</name>
    <dbReference type="NCBI Taxonomy" id="2831022"/>
    <lineage>
        <taxon>Bacteria</taxon>
        <taxon>Pseudomonadati</taxon>
        <taxon>Bacteroidota</taxon>
        <taxon>Chitinophagia</taxon>
        <taxon>Chitinophagales</taxon>
        <taxon>Chitinophagaceae</taxon>
        <taxon>Chitinophaga</taxon>
    </lineage>
</organism>
<dbReference type="Pfam" id="PF00675">
    <property type="entry name" value="Peptidase_M16"/>
    <property type="match status" value="1"/>
</dbReference>
<feature type="domain" description="Peptidase M16 N-terminal" evidence="1">
    <location>
        <begin position="50"/>
        <end position="178"/>
    </location>
</feature>
<dbReference type="Gene3D" id="3.30.830.10">
    <property type="entry name" value="Metalloenzyme, LuxS/M16 peptidase-like"/>
    <property type="match status" value="2"/>
</dbReference>
<dbReference type="PANTHER" id="PTHR11851:SF224">
    <property type="entry name" value="PROCESSING PROTEASE"/>
    <property type="match status" value="1"/>
</dbReference>